<keyword evidence="2" id="KW-1185">Reference proteome</keyword>
<protein>
    <submittedName>
        <fullName evidence="1">Uncharacterized protein</fullName>
    </submittedName>
</protein>
<dbReference type="RefSeq" id="WP_132446485.1">
    <property type="nucleotide sequence ID" value="NZ_JBHSWA010000003.1"/>
</dbReference>
<gene>
    <name evidence="1" type="ORF">ACFQAU_18570</name>
</gene>
<dbReference type="Proteomes" id="UP001596403">
    <property type="component" value="Unassembled WGS sequence"/>
</dbReference>
<accession>A0ABW1Z1M3</accession>
<evidence type="ECO:0000313" key="1">
    <source>
        <dbReference type="EMBL" id="MFC6643411.1"/>
    </source>
</evidence>
<organism evidence="1 2">
    <name type="scientific">Sulfitobacter profundi</name>
    <dbReference type="NCBI Taxonomy" id="2679961"/>
    <lineage>
        <taxon>Bacteria</taxon>
        <taxon>Pseudomonadati</taxon>
        <taxon>Pseudomonadota</taxon>
        <taxon>Alphaproteobacteria</taxon>
        <taxon>Rhodobacterales</taxon>
        <taxon>Roseobacteraceae</taxon>
        <taxon>Sulfitobacter</taxon>
    </lineage>
</organism>
<reference evidence="2" key="1">
    <citation type="journal article" date="2019" name="Int. J. Syst. Evol. Microbiol.">
        <title>The Global Catalogue of Microorganisms (GCM) 10K type strain sequencing project: providing services to taxonomists for standard genome sequencing and annotation.</title>
        <authorList>
            <consortium name="The Broad Institute Genomics Platform"/>
            <consortium name="The Broad Institute Genome Sequencing Center for Infectious Disease"/>
            <person name="Wu L."/>
            <person name="Ma J."/>
        </authorList>
    </citation>
    <scope>NUCLEOTIDE SEQUENCE [LARGE SCALE GENOMIC DNA]</scope>
    <source>
        <strain evidence="2">NBRC 111368</strain>
    </source>
</reference>
<proteinExistence type="predicted"/>
<evidence type="ECO:0000313" key="2">
    <source>
        <dbReference type="Proteomes" id="UP001596403"/>
    </source>
</evidence>
<comment type="caution">
    <text evidence="1">The sequence shown here is derived from an EMBL/GenBank/DDBJ whole genome shotgun (WGS) entry which is preliminary data.</text>
</comment>
<name>A0ABW1Z1M3_9RHOB</name>
<sequence length="66" mass="7215">MQHLVHMLAMIKSQSLAVHDLRAMLSYPPPAEEGHRSALRQIALHLPCCGISDLAGCEPLDIDALE</sequence>
<dbReference type="EMBL" id="JBHSWA010000003">
    <property type="protein sequence ID" value="MFC6643411.1"/>
    <property type="molecule type" value="Genomic_DNA"/>
</dbReference>